<sequence>LLAILFNWGAYGVLCAQVYLYAVAFPKDHIRLKTIVYTITMLETIQTIMTTASLFNSYVYGFLSLENVDQVNTYWFSVPILSGIVTLVSESFYAYRILVLGQSFAIKKILVFAIAVLALAQMAGAIATGVLMRRAGTFTK</sequence>
<keyword evidence="1" id="KW-0812">Transmembrane</keyword>
<dbReference type="PANTHER" id="PTHR40465">
    <property type="entry name" value="CHROMOSOME 1, WHOLE GENOME SHOTGUN SEQUENCE"/>
    <property type="match status" value="1"/>
</dbReference>
<dbReference type="PANTHER" id="PTHR40465:SF1">
    <property type="entry name" value="DUF6534 DOMAIN-CONTAINING PROTEIN"/>
    <property type="match status" value="1"/>
</dbReference>
<accession>A0A067SUK0</accession>
<gene>
    <name evidence="2" type="ORF">GALMADRAFT_19137</name>
</gene>
<organism evidence="2 3">
    <name type="scientific">Galerina marginata (strain CBS 339.88)</name>
    <dbReference type="NCBI Taxonomy" id="685588"/>
    <lineage>
        <taxon>Eukaryota</taxon>
        <taxon>Fungi</taxon>
        <taxon>Dikarya</taxon>
        <taxon>Basidiomycota</taxon>
        <taxon>Agaricomycotina</taxon>
        <taxon>Agaricomycetes</taxon>
        <taxon>Agaricomycetidae</taxon>
        <taxon>Agaricales</taxon>
        <taxon>Agaricineae</taxon>
        <taxon>Strophariaceae</taxon>
        <taxon>Galerina</taxon>
    </lineage>
</organism>
<feature type="transmembrane region" description="Helical" evidence="1">
    <location>
        <begin position="75"/>
        <end position="98"/>
    </location>
</feature>
<protein>
    <submittedName>
        <fullName evidence="2">Uncharacterized protein</fullName>
    </submittedName>
</protein>
<proteinExistence type="predicted"/>
<keyword evidence="3" id="KW-1185">Reference proteome</keyword>
<feature type="transmembrane region" description="Helical" evidence="1">
    <location>
        <begin position="35"/>
        <end position="55"/>
    </location>
</feature>
<name>A0A067SUK0_GALM3</name>
<dbReference type="Proteomes" id="UP000027222">
    <property type="component" value="Unassembled WGS sequence"/>
</dbReference>
<keyword evidence="1" id="KW-1133">Transmembrane helix</keyword>
<dbReference type="HOGENOM" id="CLU_046025_16_2_1"/>
<feature type="transmembrane region" description="Helical" evidence="1">
    <location>
        <begin position="110"/>
        <end position="132"/>
    </location>
</feature>
<dbReference type="AlphaFoldDB" id="A0A067SUK0"/>
<evidence type="ECO:0000313" key="2">
    <source>
        <dbReference type="EMBL" id="KDR73747.1"/>
    </source>
</evidence>
<evidence type="ECO:0000313" key="3">
    <source>
        <dbReference type="Proteomes" id="UP000027222"/>
    </source>
</evidence>
<dbReference type="EMBL" id="KL142385">
    <property type="protein sequence ID" value="KDR73747.1"/>
    <property type="molecule type" value="Genomic_DNA"/>
</dbReference>
<feature type="non-terminal residue" evidence="2">
    <location>
        <position position="1"/>
    </location>
</feature>
<reference evidence="3" key="1">
    <citation type="journal article" date="2014" name="Proc. Natl. Acad. Sci. U.S.A.">
        <title>Extensive sampling of basidiomycete genomes demonstrates inadequacy of the white-rot/brown-rot paradigm for wood decay fungi.</title>
        <authorList>
            <person name="Riley R."/>
            <person name="Salamov A.A."/>
            <person name="Brown D.W."/>
            <person name="Nagy L.G."/>
            <person name="Floudas D."/>
            <person name="Held B.W."/>
            <person name="Levasseur A."/>
            <person name="Lombard V."/>
            <person name="Morin E."/>
            <person name="Otillar R."/>
            <person name="Lindquist E.A."/>
            <person name="Sun H."/>
            <person name="LaButti K.M."/>
            <person name="Schmutz J."/>
            <person name="Jabbour D."/>
            <person name="Luo H."/>
            <person name="Baker S.E."/>
            <person name="Pisabarro A.G."/>
            <person name="Walton J.D."/>
            <person name="Blanchette R.A."/>
            <person name="Henrissat B."/>
            <person name="Martin F."/>
            <person name="Cullen D."/>
            <person name="Hibbett D.S."/>
            <person name="Grigoriev I.V."/>
        </authorList>
    </citation>
    <scope>NUCLEOTIDE SEQUENCE [LARGE SCALE GENOMIC DNA]</scope>
    <source>
        <strain evidence="3">CBS 339.88</strain>
    </source>
</reference>
<evidence type="ECO:0000256" key="1">
    <source>
        <dbReference type="SAM" id="Phobius"/>
    </source>
</evidence>
<dbReference type="OrthoDB" id="3223377at2759"/>
<feature type="non-terminal residue" evidence="2">
    <location>
        <position position="140"/>
    </location>
</feature>
<keyword evidence="1" id="KW-0472">Membrane</keyword>
<feature type="transmembrane region" description="Helical" evidence="1">
    <location>
        <begin position="6"/>
        <end position="23"/>
    </location>
</feature>